<gene>
    <name evidence="2" type="ORF">CSKR_202485</name>
</gene>
<feature type="region of interest" description="Disordered" evidence="1">
    <location>
        <begin position="1"/>
        <end position="56"/>
    </location>
</feature>
<reference evidence="2 3" key="2">
    <citation type="journal article" date="2021" name="Genomics">
        <title>High-quality reference genome for Clonorchis sinensis.</title>
        <authorList>
            <person name="Young N.D."/>
            <person name="Stroehlein A.J."/>
            <person name="Kinkar L."/>
            <person name="Wang T."/>
            <person name="Sohn W.M."/>
            <person name="Chang B.C.H."/>
            <person name="Kaur P."/>
            <person name="Weisz D."/>
            <person name="Dudchenko O."/>
            <person name="Aiden E.L."/>
            <person name="Korhonen P.K."/>
            <person name="Gasser R.B."/>
        </authorList>
    </citation>
    <scope>NUCLEOTIDE SEQUENCE [LARGE SCALE GENOMIC DNA]</scope>
    <source>
        <strain evidence="2">Cs-k2</strain>
    </source>
</reference>
<accession>A0A8T1MVF0</accession>
<name>A0A8T1MVF0_CLOSI</name>
<comment type="caution">
    <text evidence="2">The sequence shown here is derived from an EMBL/GenBank/DDBJ whole genome shotgun (WGS) entry which is preliminary data.</text>
</comment>
<reference evidence="2 3" key="1">
    <citation type="journal article" date="2018" name="Biotechnol. Adv.">
        <title>Improved genomic resources and new bioinformatic workflow for the carcinogenic parasite Clonorchis sinensis: Biotechnological implications.</title>
        <authorList>
            <person name="Wang D."/>
            <person name="Korhonen P.K."/>
            <person name="Gasser R.B."/>
            <person name="Young N.D."/>
        </authorList>
    </citation>
    <scope>NUCLEOTIDE SEQUENCE [LARGE SCALE GENOMIC DNA]</scope>
    <source>
        <strain evidence="2">Cs-k2</strain>
    </source>
</reference>
<evidence type="ECO:0000313" key="3">
    <source>
        <dbReference type="Proteomes" id="UP000286415"/>
    </source>
</evidence>
<dbReference type="AlphaFoldDB" id="A0A8T1MVF0"/>
<dbReference type="Proteomes" id="UP000286415">
    <property type="component" value="Unassembled WGS sequence"/>
</dbReference>
<proteinExistence type="predicted"/>
<dbReference type="OrthoDB" id="6250394at2759"/>
<evidence type="ECO:0000256" key="1">
    <source>
        <dbReference type="SAM" id="MobiDB-lite"/>
    </source>
</evidence>
<sequence>MGIRPESCKKPRRSISLPEPCLLDGEESDPGSIARRKAKSLTRVGDRSNSAAPIRRQPHPFALQALGFRANFGRPNRLPEWPPPDPPPLTPLNPGGERNLMVGNTTQLWPPRPWWRRTVPARPIGPVIHVTIDAVETINAIPVRAVDRPAQIAWTSTSEEQEVEPQVDNQAPRPLLASWSEVESEAEGDTNAVVIATTSGPIESADTTLHHANWTVLQIHQDLPGTHSEENTVQPQDPGYEQPETLSIGVIPTEDVAIYSPNSEEIQEESTFQIFFVVLDSNPTVHTEPGANDEDIVMSPAMMSQIMQHLQSNYGADLSEPHSDRGTSNEL</sequence>
<dbReference type="EMBL" id="NIRI02000013">
    <property type="protein sequence ID" value="KAG5453357.1"/>
    <property type="molecule type" value="Genomic_DNA"/>
</dbReference>
<evidence type="ECO:0000313" key="2">
    <source>
        <dbReference type="EMBL" id="KAG5453357.1"/>
    </source>
</evidence>
<organism evidence="2 3">
    <name type="scientific">Clonorchis sinensis</name>
    <name type="common">Chinese liver fluke</name>
    <dbReference type="NCBI Taxonomy" id="79923"/>
    <lineage>
        <taxon>Eukaryota</taxon>
        <taxon>Metazoa</taxon>
        <taxon>Spiralia</taxon>
        <taxon>Lophotrochozoa</taxon>
        <taxon>Platyhelminthes</taxon>
        <taxon>Trematoda</taxon>
        <taxon>Digenea</taxon>
        <taxon>Opisthorchiida</taxon>
        <taxon>Opisthorchiata</taxon>
        <taxon>Opisthorchiidae</taxon>
        <taxon>Clonorchis</taxon>
    </lineage>
</organism>
<protein>
    <submittedName>
        <fullName evidence="2">Uncharacterized protein</fullName>
    </submittedName>
</protein>
<keyword evidence="3" id="KW-1185">Reference proteome</keyword>